<evidence type="ECO:0000313" key="1">
    <source>
        <dbReference type="EMBL" id="QNP54478.1"/>
    </source>
</evidence>
<gene>
    <name evidence="1" type="ORF">H9L05_22530</name>
</gene>
<name>A0A7H0H1R2_9BACT</name>
<sequence length="58" mass="6245">MEASGRYRLVPVTLGRSEDGYTEVTLPETVPATSTFVTDGAYSLLAKLKNAEEEGEGH</sequence>
<proteinExistence type="predicted"/>
<protein>
    <submittedName>
        <fullName evidence="1">Uncharacterized protein</fullName>
    </submittedName>
</protein>
<dbReference type="RefSeq" id="WP_187734637.1">
    <property type="nucleotide sequence ID" value="NZ_CP060787.1"/>
</dbReference>
<organism evidence="1 2">
    <name type="scientific">Hymenobacter qilianensis</name>
    <dbReference type="NCBI Taxonomy" id="1385715"/>
    <lineage>
        <taxon>Bacteria</taxon>
        <taxon>Pseudomonadati</taxon>
        <taxon>Bacteroidota</taxon>
        <taxon>Cytophagia</taxon>
        <taxon>Cytophagales</taxon>
        <taxon>Hymenobacteraceae</taxon>
        <taxon>Hymenobacter</taxon>
    </lineage>
</organism>
<dbReference type="EMBL" id="CP060787">
    <property type="protein sequence ID" value="QNP54478.1"/>
    <property type="molecule type" value="Genomic_DNA"/>
</dbReference>
<accession>A0A7H0H1R2</accession>
<dbReference type="Proteomes" id="UP000516093">
    <property type="component" value="Plasmid p_unnamed3"/>
</dbReference>
<dbReference type="AlphaFoldDB" id="A0A7H0H1R2"/>
<evidence type="ECO:0000313" key="2">
    <source>
        <dbReference type="Proteomes" id="UP000516093"/>
    </source>
</evidence>
<keyword evidence="1" id="KW-0614">Plasmid</keyword>
<dbReference type="KEGG" id="hqi:H9L05_22530"/>
<reference evidence="1 2" key="1">
    <citation type="submission" date="2020-08" db="EMBL/GenBank/DDBJ databases">
        <title>Genome sequence of Hymenobacter qilianensis JCM 19763T.</title>
        <authorList>
            <person name="Hyun D.-W."/>
            <person name="Bae J.-W."/>
        </authorList>
    </citation>
    <scope>NUCLEOTIDE SEQUENCE [LARGE SCALE GENOMIC DNA]</scope>
    <source>
        <strain evidence="1 2">JCM 19763</strain>
        <plasmid evidence="1 2">p_unnamed3</plasmid>
    </source>
</reference>
<keyword evidence="2" id="KW-1185">Reference proteome</keyword>
<geneLocation type="plasmid" evidence="1 2">
    <name>p_unnamed3</name>
</geneLocation>